<evidence type="ECO:0000313" key="1">
    <source>
        <dbReference type="EMBL" id="KLE32018.1"/>
    </source>
</evidence>
<dbReference type="PATRIC" id="fig|502682.8.peg.2317"/>
<reference evidence="1 2" key="1">
    <citation type="submission" date="2015-04" db="EMBL/GenBank/DDBJ databases">
        <title>The draft genome sequence of Erythrobacr gangjinensis K7-2.</title>
        <authorList>
            <person name="Zhuang L."/>
            <person name="Liu Y."/>
            <person name="Shao Z."/>
        </authorList>
    </citation>
    <scope>NUCLEOTIDE SEQUENCE [LARGE SCALE GENOMIC DNA]</scope>
    <source>
        <strain evidence="1 2">K7-2</strain>
    </source>
</reference>
<dbReference type="PANTHER" id="PTHR43540:SF1">
    <property type="entry name" value="ISOCHORISMATASE HYDROLASE"/>
    <property type="match status" value="1"/>
</dbReference>
<dbReference type="InterPro" id="IPR036380">
    <property type="entry name" value="Isochorismatase-like_sf"/>
</dbReference>
<gene>
    <name evidence="1" type="ORF">AAW01_11355</name>
</gene>
<organism evidence="1 2">
    <name type="scientific">Aurantiacibacter gangjinensis</name>
    <dbReference type="NCBI Taxonomy" id="502682"/>
    <lineage>
        <taxon>Bacteria</taxon>
        <taxon>Pseudomonadati</taxon>
        <taxon>Pseudomonadota</taxon>
        <taxon>Alphaproteobacteria</taxon>
        <taxon>Sphingomonadales</taxon>
        <taxon>Erythrobacteraceae</taxon>
        <taxon>Aurantiacibacter</taxon>
    </lineage>
</organism>
<dbReference type="InterPro" id="IPR000868">
    <property type="entry name" value="Isochorismatase-like_dom"/>
</dbReference>
<dbReference type="RefSeq" id="WP_047007366.1">
    <property type="nucleotide sequence ID" value="NZ_CP018097.1"/>
</dbReference>
<proteinExistence type="predicted"/>
<accession>A0A0G9MRS1</accession>
<sequence>MAEQVGTKMVDDGRTAREIFEEVMANPARKKFGFGEKLAIVNVDPQQAYTRLDMFKTSYETDPRQIEYINTISRLARERGMPVIWSHVAYKNDAGDAGVWGTRTDTEDSLQNIKYGSDRHAFDPRCDIHDDDMQFTKRMPSAFFETPLASYLVWNKVDTVVVTGGSTSGCVRATAVDALSHGYRTIVPIETCSDKHASFHFANLTDLQLKYADVEPVQTVIDWFEAR</sequence>
<dbReference type="STRING" id="502682.BMF35_a1265"/>
<keyword evidence="2" id="KW-1185">Reference proteome</keyword>
<dbReference type="Proteomes" id="UP000053070">
    <property type="component" value="Unassembled WGS sequence"/>
</dbReference>
<protein>
    <submittedName>
        <fullName evidence="1">Isochorismatase</fullName>
    </submittedName>
</protein>
<dbReference type="EMBL" id="LBHC01000002">
    <property type="protein sequence ID" value="KLE32018.1"/>
    <property type="molecule type" value="Genomic_DNA"/>
</dbReference>
<dbReference type="PANTHER" id="PTHR43540">
    <property type="entry name" value="PEROXYUREIDOACRYLATE/UREIDOACRYLATE AMIDOHYDROLASE-RELATED"/>
    <property type="match status" value="1"/>
</dbReference>
<name>A0A0G9MRS1_9SPHN</name>
<dbReference type="InterPro" id="IPR050272">
    <property type="entry name" value="Isochorismatase-like_hydrls"/>
</dbReference>
<dbReference type="Pfam" id="PF00857">
    <property type="entry name" value="Isochorismatase"/>
    <property type="match status" value="1"/>
</dbReference>
<dbReference type="KEGG" id="egn:BMF35_a1265"/>
<dbReference type="SUPFAM" id="SSF52499">
    <property type="entry name" value="Isochorismatase-like hydrolases"/>
    <property type="match status" value="1"/>
</dbReference>
<dbReference type="Gene3D" id="3.40.50.850">
    <property type="entry name" value="Isochorismatase-like"/>
    <property type="match status" value="1"/>
</dbReference>
<dbReference type="AlphaFoldDB" id="A0A0G9MRS1"/>
<evidence type="ECO:0000313" key="2">
    <source>
        <dbReference type="Proteomes" id="UP000053070"/>
    </source>
</evidence>
<comment type="caution">
    <text evidence="1">The sequence shown here is derived from an EMBL/GenBank/DDBJ whole genome shotgun (WGS) entry which is preliminary data.</text>
</comment>
<dbReference type="OrthoDB" id="7500697at2"/>